<feature type="region of interest" description="Disordered" evidence="1">
    <location>
        <begin position="566"/>
        <end position="605"/>
    </location>
</feature>
<dbReference type="PANTHER" id="PTHR34660">
    <property type="entry name" value="MYB-LIKE PROTEIN X"/>
    <property type="match status" value="1"/>
</dbReference>
<sequence length="672" mass="75406">MSRCFPFPPPGYEKRATPDDVNLIIKEKHKQKKHKDKKDKDKKERSEKKEKERSEGKDKRDKERKEKKHRDKKDKKEEKQRSLEERKTEASSENQNVEKLGSGSKPNDQIQDCRILSELGKRVRNGSGATGSQMVQKNNFPEPKNEFVGNFSSKNPNIVEGGSRQVHTDSQMVQKNILVGQKNGLVGNFSREKPNKVEDGSFQVHANSQMVQKNILMGQKNGLVGNLSRENRNKVEGGSRQVHVDSPMVQKNILVGQKNGFIGNISRENPNKVEHVSGQVHAHSQMVHKSILVGQKNGFVRNISGENKNMVEGGSHRTDEDEKGKEGEKENKKRKSSDSKGDGHKIKDRDKSSKAEEKKRKKEKKEKKEKKKQEEIKRRESGGSFPDFCKNKPLDLLKESCDSLENLPKRKELPLNVFLHDNGIQPNIMSRPASSSQAGQNGSGFDPCQNNINLAVEKGGVIINHKVNGKVSSSQSVIKNVMNMEPSRSANNFTAEHGRHVISTHTVSNEPASSHLVGIEKKIEPNQTASNVAKVDKVPSPCPVFENGRRLARPVIDKAAEWRGPDTKNGVVEDKPCTSSRASSVKAKEKKIDTHKKPPHPDSKFLSEIYSVPPQIEWSQFDDQEWLFGFEGSRAKRAKVAPSEIDPSKQVWAEAMQVESADVIALPYVIPY</sequence>
<gene>
    <name evidence="2" type="ORF">BUALT_Bualt13G0116200</name>
</gene>
<protein>
    <submittedName>
        <fullName evidence="2">Uncharacterized protein</fullName>
    </submittedName>
</protein>
<feature type="compositionally biased region" description="Basic and acidic residues" evidence="1">
    <location>
        <begin position="38"/>
        <end position="64"/>
    </location>
</feature>
<feature type="region of interest" description="Disordered" evidence="1">
    <location>
        <begin position="1"/>
        <end position="110"/>
    </location>
</feature>
<dbReference type="Proteomes" id="UP000826271">
    <property type="component" value="Unassembled WGS sequence"/>
</dbReference>
<feature type="compositionally biased region" description="Pro residues" evidence="1">
    <location>
        <begin position="1"/>
        <end position="11"/>
    </location>
</feature>
<organism evidence="2 3">
    <name type="scientific">Buddleja alternifolia</name>
    <dbReference type="NCBI Taxonomy" id="168488"/>
    <lineage>
        <taxon>Eukaryota</taxon>
        <taxon>Viridiplantae</taxon>
        <taxon>Streptophyta</taxon>
        <taxon>Embryophyta</taxon>
        <taxon>Tracheophyta</taxon>
        <taxon>Spermatophyta</taxon>
        <taxon>Magnoliopsida</taxon>
        <taxon>eudicotyledons</taxon>
        <taxon>Gunneridae</taxon>
        <taxon>Pentapetalae</taxon>
        <taxon>asterids</taxon>
        <taxon>lamiids</taxon>
        <taxon>Lamiales</taxon>
        <taxon>Scrophulariaceae</taxon>
        <taxon>Buddlejeae</taxon>
        <taxon>Buddleja</taxon>
    </lineage>
</organism>
<feature type="region of interest" description="Disordered" evidence="1">
    <location>
        <begin position="305"/>
        <end position="389"/>
    </location>
</feature>
<feature type="compositionally biased region" description="Basic and acidic residues" evidence="1">
    <location>
        <begin position="74"/>
        <end position="90"/>
    </location>
</feature>
<evidence type="ECO:0000256" key="1">
    <source>
        <dbReference type="SAM" id="MobiDB-lite"/>
    </source>
</evidence>
<evidence type="ECO:0000313" key="3">
    <source>
        <dbReference type="Proteomes" id="UP000826271"/>
    </source>
</evidence>
<proteinExistence type="predicted"/>
<feature type="compositionally biased region" description="Polar residues" evidence="1">
    <location>
        <begin position="130"/>
        <end position="139"/>
    </location>
</feature>
<name>A0AAV6WU13_9LAMI</name>
<dbReference type="PANTHER" id="PTHR34660:SF3">
    <property type="entry name" value="RRM DOMAIN-CONTAINING PROTEIN"/>
    <property type="match status" value="1"/>
</dbReference>
<feature type="compositionally biased region" description="Basic and acidic residues" evidence="1">
    <location>
        <begin position="586"/>
        <end position="605"/>
    </location>
</feature>
<feature type="compositionally biased region" description="Basic and acidic residues" evidence="1">
    <location>
        <begin position="314"/>
        <end position="358"/>
    </location>
</feature>
<feature type="compositionally biased region" description="Basic and acidic residues" evidence="1">
    <location>
        <begin position="371"/>
        <end position="381"/>
    </location>
</feature>
<keyword evidence="3" id="KW-1185">Reference proteome</keyword>
<dbReference type="AlphaFoldDB" id="A0AAV6WU13"/>
<evidence type="ECO:0000313" key="2">
    <source>
        <dbReference type="EMBL" id="KAG8371707.1"/>
    </source>
</evidence>
<comment type="caution">
    <text evidence="2">The sequence shown here is derived from an EMBL/GenBank/DDBJ whole genome shotgun (WGS) entry which is preliminary data.</text>
</comment>
<dbReference type="EMBL" id="WHWC01000013">
    <property type="protein sequence ID" value="KAG8371707.1"/>
    <property type="molecule type" value="Genomic_DNA"/>
</dbReference>
<accession>A0AAV6WU13</accession>
<feature type="region of interest" description="Disordered" evidence="1">
    <location>
        <begin position="122"/>
        <end position="162"/>
    </location>
</feature>
<feature type="compositionally biased region" description="Basic and acidic residues" evidence="1">
    <location>
        <begin position="566"/>
        <end position="576"/>
    </location>
</feature>
<feature type="compositionally biased region" description="Basic residues" evidence="1">
    <location>
        <begin position="27"/>
        <end position="37"/>
    </location>
</feature>
<reference evidence="2" key="1">
    <citation type="submission" date="2019-10" db="EMBL/GenBank/DDBJ databases">
        <authorList>
            <person name="Zhang R."/>
            <person name="Pan Y."/>
            <person name="Wang J."/>
            <person name="Ma R."/>
            <person name="Yu S."/>
        </authorList>
    </citation>
    <scope>NUCLEOTIDE SEQUENCE</scope>
    <source>
        <strain evidence="2">LA-IB0</strain>
        <tissue evidence="2">Leaf</tissue>
    </source>
</reference>
<feature type="compositionally biased region" description="Basic residues" evidence="1">
    <location>
        <begin position="359"/>
        <end position="370"/>
    </location>
</feature>